<dbReference type="Proteomes" id="UP000076580">
    <property type="component" value="Chromosome 02"/>
</dbReference>
<dbReference type="GO" id="GO:0035673">
    <property type="term" value="F:oligopeptide transmembrane transporter activity"/>
    <property type="evidence" value="ECO:0007669"/>
    <property type="project" value="InterPro"/>
</dbReference>
<evidence type="ECO:0000256" key="7">
    <source>
        <dbReference type="ARBA" id="ARBA00022989"/>
    </source>
</evidence>
<feature type="transmembrane region" description="Helical" evidence="10">
    <location>
        <begin position="607"/>
        <end position="627"/>
    </location>
</feature>
<sequence length="1326" mass="150154">MAPGNRPYMGPGDRPATGPNNRQAMAPGNRQAVAPGNRQAMAPGNRQTIAPGNRQATAPGNRQDMAPGNRSAMAPGNRQMAPGNRQAMAAGNRQDMAPGNRQEMAPGNRQDRASRNRQDMDPRNRQDMAPGNRQDRDPRNRQDTDPRNRQDMAPGNRQDRDPRNRQDMDPRNRQDMAPGNRQDRDPRNRQDMAPGNRQDRASRNRQEMDPRNRQDVAPGNRQDRDPRNRQDVAPGNRQDRDPRNRQEMDPRNRQDVAPGNRQDRDPRNRQDVAPGNRQDRDPRNRQDMAPGNRQDRDPRNRQDTDPRNRQDVAPGNRQDRDPRNRQDMAPGNRQDRDPRNRQDTDPRNRQDVAPGNRQDRDPRNRQDTDPRNRQAMPPSSRQDMPPGNRQDRDPRNRQDTDPRNRQAMPPSSRQDMPPGNRQAMAPGNRQAMPPENRQSMAPGNRSSTMPENRPATTRETRPSVVRGNGPALARGNKSSSMFGKRAYMAPRHYSSSLTSNVDMFNIRNPSMISTTSQKNTTIASLEQFVDMHKHDPNFPQDILIRARQFLEERRSVPLDGEIDIESAQFILDSFEDFKQLAIHSSPYREVRAVVDNVDDPLLPVGTFRALFIGTLFSILGTALQQLFSLRMPSINVSTYMVQVLSMPLGMAMARWMPAHEFSLAGWKFTLNPGPFNQKEHLLVVMMANVSFEGAASGAYVVRIIQLLKLDRFYGERVLSANLPWQFITLLASQFIGYGCAGLTRRFLVYPPAMIWQKPLANMAVTKALFADEEQAETLPAVRGWSMTRLRFFLICFGAMFAWFWVPNYLFDGLALFNWPTWFSPGNVTLALIAGSTCGLGLNPVPTLDWNIAAHLKDPIVTPLFSLMNYAAGMAVVGFVAAPIMYMKNVGNAGYLPINSNKVYDNTAQPYDVRRILNDDLTINETAYRNYSVPWLSTTQVLNLAAAFAMYVALPIYIGLWYGRDIVKRLRSILKRQRREEQFNDVHNRLMSAYPECPSCWYLALLAISILLACLSVSQWPTDTPVWAIWVAVSFTLVLQIPVGMLAAMTNVEIPVSILSMVVGGYVLEGKVIPNLIFRMFSFMSTSQSLNFVSNLKIAHYAKIPPRCAFKAQVYATLIAGIVALGVNNWALDKIDGVCVEGQRQGFTCPQAHAHFSSSLLWFVVGPRRLFGNGGPYRAITYFIPLGVVLPVVVYLAARRWPMSWWRKVNVPIFLAGPMVFAPYNWSYMQGAVVIAIFFNFFVRRRYTAWWERYAYVMSGSFMTAIGIASLIIFLALQRRNIRLDWWGNTISHSGIDQGGWKDDQGQTVRCANLKLPASGRFPSGFR</sequence>
<feature type="compositionally biased region" description="Basic and acidic residues" evidence="9">
    <location>
        <begin position="157"/>
        <end position="174"/>
    </location>
</feature>
<feature type="transmembrane region" description="Helical" evidence="10">
    <location>
        <begin position="639"/>
        <end position="656"/>
    </location>
</feature>
<evidence type="ECO:0000256" key="3">
    <source>
        <dbReference type="ARBA" id="ARBA00022448"/>
    </source>
</evidence>
<evidence type="ECO:0000256" key="6">
    <source>
        <dbReference type="ARBA" id="ARBA00022927"/>
    </source>
</evidence>
<keyword evidence="8 10" id="KW-0472">Membrane</keyword>
<dbReference type="EMBL" id="LAYC01000002">
    <property type="protein sequence ID" value="KYK56363.1"/>
    <property type="molecule type" value="Genomic_DNA"/>
</dbReference>
<evidence type="ECO:0000313" key="11">
    <source>
        <dbReference type="EMBL" id="KYK56363.1"/>
    </source>
</evidence>
<feature type="compositionally biased region" description="Basic and acidic residues" evidence="9">
    <location>
        <begin position="317"/>
        <end position="326"/>
    </location>
</feature>
<dbReference type="SUPFAM" id="SSF69349">
    <property type="entry name" value="Phage fibre proteins"/>
    <property type="match status" value="1"/>
</dbReference>
<feature type="compositionally biased region" description="Basic and acidic residues" evidence="9">
    <location>
        <begin position="357"/>
        <end position="372"/>
    </location>
</feature>
<dbReference type="RefSeq" id="XP_040655715.1">
    <property type="nucleotide sequence ID" value="XM_040800682.1"/>
</dbReference>
<accession>A0A151GGY3</accession>
<feature type="transmembrane region" description="Helical" evidence="10">
    <location>
        <begin position="1178"/>
        <end position="1197"/>
    </location>
</feature>
<dbReference type="InParanoid" id="A0A151GGY3"/>
<keyword evidence="3" id="KW-0813">Transport</keyword>
<feature type="compositionally biased region" description="Basic and acidic residues" evidence="9">
    <location>
        <begin position="333"/>
        <end position="350"/>
    </location>
</feature>
<feature type="transmembrane region" description="Helical" evidence="10">
    <location>
        <begin position="1218"/>
        <end position="1241"/>
    </location>
</feature>
<comment type="caution">
    <text evidence="11">The sequence shown here is derived from an EMBL/GenBank/DDBJ whole genome shotgun (WGS) entry which is preliminary data.</text>
</comment>
<feature type="compositionally biased region" description="Basic and acidic residues" evidence="9">
    <location>
        <begin position="277"/>
        <end position="286"/>
    </location>
</feature>
<dbReference type="GO" id="GO:0015031">
    <property type="term" value="P:protein transport"/>
    <property type="evidence" value="ECO:0007669"/>
    <property type="project" value="UniProtKB-KW"/>
</dbReference>
<feature type="transmembrane region" description="Helical" evidence="10">
    <location>
        <begin position="821"/>
        <end position="842"/>
    </location>
</feature>
<evidence type="ECO:0000256" key="5">
    <source>
        <dbReference type="ARBA" id="ARBA00022856"/>
    </source>
</evidence>
<dbReference type="NCBIfam" id="TIGR00727">
    <property type="entry name" value="ISP4_OPT"/>
    <property type="match status" value="1"/>
</dbReference>
<feature type="transmembrane region" description="Helical" evidence="10">
    <location>
        <begin position="863"/>
        <end position="885"/>
    </location>
</feature>
<feature type="transmembrane region" description="Helical" evidence="10">
    <location>
        <begin position="1053"/>
        <end position="1069"/>
    </location>
</feature>
<feature type="transmembrane region" description="Helical" evidence="10">
    <location>
        <begin position="791"/>
        <end position="809"/>
    </location>
</feature>
<feature type="compositionally biased region" description="Basic and acidic residues" evidence="9">
    <location>
        <begin position="109"/>
        <end position="126"/>
    </location>
</feature>
<feature type="compositionally biased region" description="Polar residues" evidence="9">
    <location>
        <begin position="45"/>
        <end position="60"/>
    </location>
</feature>
<dbReference type="InterPro" id="IPR004648">
    <property type="entry name" value="Oligpept_transpt"/>
</dbReference>
<organism evidence="11 12">
    <name type="scientific">Drechmeria coniospora</name>
    <name type="common">Nematophagous fungus</name>
    <name type="synonym">Meria coniospora</name>
    <dbReference type="NCBI Taxonomy" id="98403"/>
    <lineage>
        <taxon>Eukaryota</taxon>
        <taxon>Fungi</taxon>
        <taxon>Dikarya</taxon>
        <taxon>Ascomycota</taxon>
        <taxon>Pezizomycotina</taxon>
        <taxon>Sordariomycetes</taxon>
        <taxon>Hypocreomycetidae</taxon>
        <taxon>Hypocreales</taxon>
        <taxon>Ophiocordycipitaceae</taxon>
        <taxon>Drechmeria</taxon>
    </lineage>
</organism>
<proteinExistence type="inferred from homology"/>
<feature type="transmembrane region" description="Helical" evidence="10">
    <location>
        <begin position="940"/>
        <end position="961"/>
    </location>
</feature>
<keyword evidence="4 10" id="KW-0812">Transmembrane</keyword>
<keyword evidence="5" id="KW-0571">Peptide transport</keyword>
<reference evidence="11 12" key="1">
    <citation type="journal article" date="2016" name="Sci. Rep.">
        <title>Insights into Adaptations to a Near-Obligate Nematode Endoparasitic Lifestyle from the Finished Genome of Drechmeria coniospora.</title>
        <authorList>
            <person name="Zhang L."/>
            <person name="Zhou Z."/>
            <person name="Guo Q."/>
            <person name="Fokkens L."/>
            <person name="Miskei M."/>
            <person name="Pocsi I."/>
            <person name="Zhang W."/>
            <person name="Chen M."/>
            <person name="Wang L."/>
            <person name="Sun Y."/>
            <person name="Donzelli B.G."/>
            <person name="Gibson D.M."/>
            <person name="Nelson D.R."/>
            <person name="Luo J.G."/>
            <person name="Rep M."/>
            <person name="Liu H."/>
            <person name="Yang S."/>
            <person name="Wang J."/>
            <person name="Krasnoff S.B."/>
            <person name="Xu Y."/>
            <person name="Molnar I."/>
            <person name="Lin M."/>
        </authorList>
    </citation>
    <scope>NUCLEOTIDE SEQUENCE [LARGE SCALE GENOMIC DNA]</scope>
    <source>
        <strain evidence="11 12">ARSEF 6962</strain>
    </source>
</reference>
<feature type="transmembrane region" description="Helical" evidence="10">
    <location>
        <begin position="1253"/>
        <end position="1276"/>
    </location>
</feature>
<comment type="similarity">
    <text evidence="2">Belongs to the oligopeptide OPT transporter family.</text>
</comment>
<name>A0A151GGY3_DRECN</name>
<evidence type="ECO:0000256" key="4">
    <source>
        <dbReference type="ARBA" id="ARBA00022692"/>
    </source>
</evidence>
<comment type="subcellular location">
    <subcellularLocation>
        <location evidence="1">Membrane</location>
        <topology evidence="1">Multi-pass membrane protein</topology>
    </subcellularLocation>
</comment>
<keyword evidence="6" id="KW-0653">Protein transport</keyword>
<protein>
    <submittedName>
        <fullName evidence="11">OPT oligopeptide transporter family</fullName>
    </submittedName>
</protein>
<dbReference type="NCBIfam" id="TIGR00728">
    <property type="entry name" value="OPT_sfam"/>
    <property type="match status" value="1"/>
</dbReference>
<evidence type="ECO:0000313" key="12">
    <source>
        <dbReference type="Proteomes" id="UP000076580"/>
    </source>
</evidence>
<feature type="compositionally biased region" description="Polar residues" evidence="9">
    <location>
        <begin position="436"/>
        <end position="455"/>
    </location>
</feature>
<feature type="compositionally biased region" description="Basic and acidic residues" evidence="9">
    <location>
        <begin position="181"/>
        <end position="190"/>
    </location>
</feature>
<gene>
    <name evidence="11" type="ORF">DCS_03363</name>
</gene>
<feature type="compositionally biased region" description="Basic and acidic residues" evidence="9">
    <location>
        <begin position="221"/>
        <end position="230"/>
    </location>
</feature>
<dbReference type="PANTHER" id="PTHR22601">
    <property type="entry name" value="ISP4 LIKE PROTEIN"/>
    <property type="match status" value="1"/>
</dbReference>
<feature type="compositionally biased region" description="Basic and acidic residues" evidence="9">
    <location>
        <begin position="293"/>
        <end position="310"/>
    </location>
</feature>
<feature type="compositionally biased region" description="Basic and acidic residues" evidence="9">
    <location>
        <begin position="133"/>
        <end position="150"/>
    </location>
</feature>
<dbReference type="GO" id="GO:0016020">
    <property type="term" value="C:membrane"/>
    <property type="evidence" value="ECO:0007669"/>
    <property type="project" value="UniProtKB-SubCell"/>
</dbReference>
<feature type="compositionally biased region" description="Basic and acidic residues" evidence="9">
    <location>
        <begin position="389"/>
        <end position="404"/>
    </location>
</feature>
<evidence type="ECO:0000256" key="2">
    <source>
        <dbReference type="ARBA" id="ARBA00008807"/>
    </source>
</evidence>
<dbReference type="InterPro" id="IPR004813">
    <property type="entry name" value="OPT"/>
</dbReference>
<feature type="transmembrane region" description="Helical" evidence="10">
    <location>
        <begin position="680"/>
        <end position="701"/>
    </location>
</feature>
<keyword evidence="12" id="KW-1185">Reference proteome</keyword>
<feature type="compositionally biased region" description="Basic and acidic residues" evidence="9">
    <location>
        <begin position="197"/>
        <end position="214"/>
    </location>
</feature>
<feature type="region of interest" description="Disordered" evidence="9">
    <location>
        <begin position="1"/>
        <end position="478"/>
    </location>
</feature>
<feature type="transmembrane region" description="Helical" evidence="10">
    <location>
        <begin position="998"/>
        <end position="1019"/>
    </location>
</feature>
<evidence type="ECO:0000256" key="1">
    <source>
        <dbReference type="ARBA" id="ARBA00004141"/>
    </source>
</evidence>
<evidence type="ECO:0000256" key="8">
    <source>
        <dbReference type="ARBA" id="ARBA00023136"/>
    </source>
</evidence>
<evidence type="ECO:0000256" key="9">
    <source>
        <dbReference type="SAM" id="MobiDB-lite"/>
    </source>
</evidence>
<dbReference type="GeneID" id="63716006"/>
<keyword evidence="7 10" id="KW-1133">Transmembrane helix</keyword>
<feature type="compositionally biased region" description="Basic and acidic residues" evidence="9">
    <location>
        <begin position="261"/>
        <end position="270"/>
    </location>
</feature>
<evidence type="ECO:0000256" key="10">
    <source>
        <dbReference type="SAM" id="Phobius"/>
    </source>
</evidence>
<feature type="transmembrane region" description="Helical" evidence="10">
    <location>
        <begin position="1113"/>
        <end position="1131"/>
    </location>
</feature>
<feature type="compositionally biased region" description="Basic and acidic residues" evidence="9">
    <location>
        <begin position="237"/>
        <end position="254"/>
    </location>
</feature>
<feature type="transmembrane region" description="Helical" evidence="10">
    <location>
        <begin position="1025"/>
        <end position="1046"/>
    </location>
</feature>
<dbReference type="Pfam" id="PF03169">
    <property type="entry name" value="OPT"/>
    <property type="match status" value="1"/>
</dbReference>